<comment type="caution">
    <text evidence="1">The sequence shown here is derived from an EMBL/GenBank/DDBJ whole genome shotgun (WGS) entry which is preliminary data.</text>
</comment>
<dbReference type="AlphaFoldDB" id="A0AAQ4E676"/>
<evidence type="ECO:0000313" key="1">
    <source>
        <dbReference type="EMBL" id="KAK8770207.1"/>
    </source>
</evidence>
<protein>
    <submittedName>
        <fullName evidence="1">Uncharacterized protein</fullName>
    </submittedName>
</protein>
<dbReference type="EMBL" id="JARKHS020021485">
    <property type="protein sequence ID" value="KAK8770207.1"/>
    <property type="molecule type" value="Genomic_DNA"/>
</dbReference>
<evidence type="ECO:0000313" key="2">
    <source>
        <dbReference type="Proteomes" id="UP001321473"/>
    </source>
</evidence>
<organism evidence="1 2">
    <name type="scientific">Amblyomma americanum</name>
    <name type="common">Lone star tick</name>
    <dbReference type="NCBI Taxonomy" id="6943"/>
    <lineage>
        <taxon>Eukaryota</taxon>
        <taxon>Metazoa</taxon>
        <taxon>Ecdysozoa</taxon>
        <taxon>Arthropoda</taxon>
        <taxon>Chelicerata</taxon>
        <taxon>Arachnida</taxon>
        <taxon>Acari</taxon>
        <taxon>Parasitiformes</taxon>
        <taxon>Ixodida</taxon>
        <taxon>Ixodoidea</taxon>
        <taxon>Ixodidae</taxon>
        <taxon>Amblyomminae</taxon>
        <taxon>Amblyomma</taxon>
    </lineage>
</organism>
<proteinExistence type="predicted"/>
<name>A0AAQ4E676_AMBAM</name>
<gene>
    <name evidence="1" type="ORF">V5799_013328</name>
</gene>
<reference evidence="1 2" key="1">
    <citation type="journal article" date="2023" name="Arcadia Sci">
        <title>De novo assembly of a long-read Amblyomma americanum tick genome.</title>
        <authorList>
            <person name="Chou S."/>
            <person name="Poskanzer K.E."/>
            <person name="Rollins M."/>
            <person name="Thuy-Boun P.S."/>
        </authorList>
    </citation>
    <scope>NUCLEOTIDE SEQUENCE [LARGE SCALE GENOMIC DNA]</scope>
    <source>
        <strain evidence="1">F_SG_1</strain>
        <tissue evidence="1">Salivary glands</tissue>
    </source>
</reference>
<feature type="non-terminal residue" evidence="1">
    <location>
        <position position="61"/>
    </location>
</feature>
<keyword evidence="2" id="KW-1185">Reference proteome</keyword>
<sequence length="61" mass="7062">MKKLVLKCLFIIIRYVKVFNEFFLTSLFAFIHGKPKRLPPVTDDLLLKPATVLAEEIRTGK</sequence>
<dbReference type="Proteomes" id="UP001321473">
    <property type="component" value="Unassembled WGS sequence"/>
</dbReference>
<accession>A0AAQ4E676</accession>